<evidence type="ECO:0000256" key="4">
    <source>
        <dbReference type="PROSITE-ProRule" id="PRU00433"/>
    </source>
</evidence>
<dbReference type="PANTHER" id="PTHR33546">
    <property type="entry name" value="LARGE, MULTIFUNCTIONAL SECRETED PROTEIN-RELATED"/>
    <property type="match status" value="1"/>
</dbReference>
<evidence type="ECO:0000256" key="1">
    <source>
        <dbReference type="ARBA" id="ARBA00022617"/>
    </source>
</evidence>
<dbReference type="NCBIfam" id="TIGR02604">
    <property type="entry name" value="Piru_Ver_Nterm"/>
    <property type="match status" value="1"/>
</dbReference>
<dbReference type="InterPro" id="IPR009056">
    <property type="entry name" value="Cyt_c-like_dom"/>
</dbReference>
<dbReference type="InterPro" id="IPR036909">
    <property type="entry name" value="Cyt_c-like_dom_sf"/>
</dbReference>
<dbReference type="SUPFAM" id="SSF50952">
    <property type="entry name" value="Soluble quinoprotein glucose dehydrogenase"/>
    <property type="match status" value="1"/>
</dbReference>
<protein>
    <submittedName>
        <fullName evidence="6">C-type cytochrome</fullName>
    </submittedName>
</protein>
<dbReference type="Gene3D" id="1.10.760.10">
    <property type="entry name" value="Cytochrome c-like domain"/>
    <property type="match status" value="1"/>
</dbReference>
<keyword evidence="7" id="KW-1185">Reference proteome</keyword>
<comment type="caution">
    <text evidence="6">The sequence shown here is derived from an EMBL/GenBank/DDBJ whole genome shotgun (WGS) entry which is preliminary data.</text>
</comment>
<dbReference type="PROSITE" id="PS51007">
    <property type="entry name" value="CYTC"/>
    <property type="match status" value="1"/>
</dbReference>
<name>A0ABT3G1C7_9BACT</name>
<feature type="domain" description="Cytochrome c" evidence="5">
    <location>
        <begin position="831"/>
        <end position="962"/>
    </location>
</feature>
<keyword evidence="1 4" id="KW-0349">Heme</keyword>
<keyword evidence="2 4" id="KW-0479">Metal-binding</keyword>
<evidence type="ECO:0000256" key="2">
    <source>
        <dbReference type="ARBA" id="ARBA00022723"/>
    </source>
</evidence>
<dbReference type="Gene3D" id="2.120.10.30">
    <property type="entry name" value="TolB, C-terminal domain"/>
    <property type="match status" value="1"/>
</dbReference>
<evidence type="ECO:0000259" key="5">
    <source>
        <dbReference type="PROSITE" id="PS51007"/>
    </source>
</evidence>
<dbReference type="InterPro" id="IPR055557">
    <property type="entry name" value="DUF7133"/>
</dbReference>
<gene>
    <name evidence="6" type="ORF">OJ996_08665</name>
</gene>
<evidence type="ECO:0000313" key="6">
    <source>
        <dbReference type="EMBL" id="MCW1913645.1"/>
    </source>
</evidence>
<dbReference type="SUPFAM" id="SSF46626">
    <property type="entry name" value="Cytochrome c"/>
    <property type="match status" value="1"/>
</dbReference>
<dbReference type="Pfam" id="PF23500">
    <property type="entry name" value="DUF7133"/>
    <property type="match status" value="1"/>
</dbReference>
<dbReference type="EMBL" id="JAPDDR010000004">
    <property type="protein sequence ID" value="MCW1913645.1"/>
    <property type="molecule type" value="Genomic_DNA"/>
</dbReference>
<sequence length="964" mass="106146">MRFRLLVCLSLPVLASAQEDPDRPVARTAALVAEETVARMKLPAGFRVEVIAHEPEVVQPIAYTIDDRGRLWVLECTNYPESPGVAKDKVLVFEDADGDGKFEKRSVFWDRATFSSGIAVGFGGVWIGSPPNLLFIPDRDGDAVPDGEPEIVLDGWGAEDTHETLNNFTWGPDGWLYGTQGVFTESRVGKPGAAEAERVPVNAGVWRYHPQRKVFERWCEGVSNQWGMDWNDQGEAFFAACVVPHMWHAVEGAHYTRQAGSHFNPHVYGDIRTIAWGRYEKAGYCGAMVYLGDAFPAEWRNNFFFHDVHMNRLRCETFSRKGSGYRSSRKTDFIHSPDAWFRGLSPQYGPDGGVFISDWYDKVPCHQQRAFTDRSNGRLYKIVNDAVKPKAVDLGKASDMELVEMQLHRNDWYVRHARRLLQERGAKPGTVAALEKILFEHPDDTRQLRALWALHGMGALSEAATLRAMSASSEWVRGWAVTCACEQGSPDEAIQVRMRKMADEDESPSVRLRIASGLQKLPLVRRWPILAALVGHEGDDEDHNLPLMNWYAAEPAVAADPVRGVELIAATRQGALLEFVPRRIVAVALEDSAKASEAMNGLARLLADADSAVRGDILSGMLEGAKGQKRLPEPAAWPEAYKKISSDSDEKVRTQARELALLFGSSAALEQLRAVLFNDKAVPEARREALAALIVQGDTTLLEPLLKLAGEAGPLRVDALRALANYDEPRVSGILIAVYPKLSPAEQTAALTTLAARPAGISAMLAAIDANAIPKKDLTPQLARLIQGAKKPEFDQWLAANFGTLQPTNAERQTEITRYGKFLGEEAILHADVKNGREIFVRTCAACHTMFGAGGKIGPELPGSFKDVGYLLQNILDPDAVIGRDYQQTFITTKDGKIVAGVVAAEDGASVTLRTLAESVTVPKTEITKRELSPQSMMPAGLLSGLEEPEVRDLFLYLRQSKNP</sequence>
<dbReference type="InterPro" id="IPR013428">
    <property type="entry name" value="Membrane-bound_put_N"/>
</dbReference>
<dbReference type="NCBIfam" id="TIGR02603">
    <property type="entry name" value="CxxCH_TIGR02603"/>
    <property type="match status" value="1"/>
</dbReference>
<dbReference type="InterPro" id="IPR011041">
    <property type="entry name" value="Quinoprot_gluc/sorb_DH_b-prop"/>
</dbReference>
<evidence type="ECO:0000313" key="7">
    <source>
        <dbReference type="Proteomes" id="UP001165653"/>
    </source>
</evidence>
<dbReference type="InterPro" id="IPR011042">
    <property type="entry name" value="6-blade_b-propeller_TolB-like"/>
</dbReference>
<dbReference type="SUPFAM" id="SSF48371">
    <property type="entry name" value="ARM repeat"/>
    <property type="match status" value="2"/>
</dbReference>
<accession>A0ABT3G1C7</accession>
<reference evidence="6" key="1">
    <citation type="submission" date="2022-10" db="EMBL/GenBank/DDBJ databases">
        <title>Luteolibacter sp. GHJ8, whole genome shotgun sequencing project.</title>
        <authorList>
            <person name="Zhao G."/>
            <person name="Shen L."/>
        </authorList>
    </citation>
    <scope>NUCLEOTIDE SEQUENCE</scope>
    <source>
        <strain evidence="6">GHJ8</strain>
    </source>
</reference>
<dbReference type="InterPro" id="IPR013427">
    <property type="entry name" value="Haem-bd_dom_put"/>
</dbReference>
<organism evidence="6 7">
    <name type="scientific">Luteolibacter rhizosphaerae</name>
    <dbReference type="NCBI Taxonomy" id="2989719"/>
    <lineage>
        <taxon>Bacteria</taxon>
        <taxon>Pseudomonadati</taxon>
        <taxon>Verrucomicrobiota</taxon>
        <taxon>Verrucomicrobiia</taxon>
        <taxon>Verrucomicrobiales</taxon>
        <taxon>Verrucomicrobiaceae</taxon>
        <taxon>Luteolibacter</taxon>
    </lineage>
</organism>
<keyword evidence="3 4" id="KW-0408">Iron</keyword>
<dbReference type="Proteomes" id="UP001165653">
    <property type="component" value="Unassembled WGS sequence"/>
</dbReference>
<dbReference type="InterPro" id="IPR016024">
    <property type="entry name" value="ARM-type_fold"/>
</dbReference>
<proteinExistence type="predicted"/>
<dbReference type="PANTHER" id="PTHR33546:SF1">
    <property type="entry name" value="LARGE, MULTIFUNCTIONAL SECRETED PROTEIN"/>
    <property type="match status" value="1"/>
</dbReference>
<evidence type="ECO:0000256" key="3">
    <source>
        <dbReference type="ARBA" id="ARBA00023004"/>
    </source>
</evidence>
<dbReference type="RefSeq" id="WP_264513148.1">
    <property type="nucleotide sequence ID" value="NZ_JAPDDR010000004.1"/>
</dbReference>